<keyword evidence="3" id="KW-1185">Reference proteome</keyword>
<dbReference type="AlphaFoldDB" id="A0A4E0RV53"/>
<evidence type="ECO:0000313" key="3">
    <source>
        <dbReference type="Proteomes" id="UP000230066"/>
    </source>
</evidence>
<protein>
    <submittedName>
        <fullName evidence="2">Uncharacterized protein</fullName>
    </submittedName>
</protein>
<keyword evidence="1" id="KW-0812">Transmembrane</keyword>
<organism evidence="2 3">
    <name type="scientific">Fasciola hepatica</name>
    <name type="common">Liver fluke</name>
    <dbReference type="NCBI Taxonomy" id="6192"/>
    <lineage>
        <taxon>Eukaryota</taxon>
        <taxon>Metazoa</taxon>
        <taxon>Spiralia</taxon>
        <taxon>Lophotrochozoa</taxon>
        <taxon>Platyhelminthes</taxon>
        <taxon>Trematoda</taxon>
        <taxon>Digenea</taxon>
        <taxon>Plagiorchiida</taxon>
        <taxon>Echinostomata</taxon>
        <taxon>Echinostomatoidea</taxon>
        <taxon>Fasciolidae</taxon>
        <taxon>Fasciola</taxon>
    </lineage>
</organism>
<feature type="transmembrane region" description="Helical" evidence="1">
    <location>
        <begin position="302"/>
        <end position="325"/>
    </location>
</feature>
<dbReference type="EMBL" id="JXXN02001305">
    <property type="protein sequence ID" value="THD25067.1"/>
    <property type="molecule type" value="Genomic_DNA"/>
</dbReference>
<comment type="caution">
    <text evidence="2">The sequence shown here is derived from an EMBL/GenBank/DDBJ whole genome shotgun (WGS) entry which is preliminary data.</text>
</comment>
<evidence type="ECO:0000256" key="1">
    <source>
        <dbReference type="SAM" id="Phobius"/>
    </source>
</evidence>
<keyword evidence="1" id="KW-1133">Transmembrane helix</keyword>
<name>A0A4E0RV53_FASHE</name>
<evidence type="ECO:0000313" key="2">
    <source>
        <dbReference type="EMBL" id="THD25067.1"/>
    </source>
</evidence>
<dbReference type="Proteomes" id="UP000230066">
    <property type="component" value="Unassembled WGS sequence"/>
</dbReference>
<proteinExistence type="predicted"/>
<reference evidence="2" key="1">
    <citation type="submission" date="2019-03" db="EMBL/GenBank/DDBJ databases">
        <title>Improved annotation for the trematode Fasciola hepatica.</title>
        <authorList>
            <person name="Choi Y.-J."/>
            <person name="Martin J."/>
            <person name="Mitreva M."/>
        </authorList>
    </citation>
    <scope>NUCLEOTIDE SEQUENCE [LARGE SCALE GENOMIC DNA]</scope>
</reference>
<keyword evidence="1" id="KW-0472">Membrane</keyword>
<accession>A0A4E0RV53</accession>
<gene>
    <name evidence="2" type="ORF">D915_004145</name>
</gene>
<sequence length="360" mass="40605">MSVAPTDETQMFMIGFITLNRITAESRTLYQSVGTENDSPELRERLILLQRLLFKEIYITRIHLMECWRAESNNTQDSTETNSAERLYAGFVAMVDYHMRSLLNTLNLLNLFPTADTTLSFVETIVPRTRDARSLSCAAKGAMRHLITTGLTQLPDLQTVLQATEEIEMTNMDQDSERDLLKSEYLALQKILDEVSSFMSIAPWTVFACPTELMKRLSGTESDGDNITIPSNFRFRFSDSTNGTLLTLPPTEQGSEKTKKFSSPVPSISENQIEVIESGVSEKPKPEKKQPKLLLFLKNRRSLTIVMGGLFTLVVFTVVLCIYAFTDHRGDFGEAKEVSTTNESNIERTLSLTPRRSLSN</sequence>